<evidence type="ECO:0000256" key="1">
    <source>
        <dbReference type="SAM" id="SignalP"/>
    </source>
</evidence>
<dbReference type="RefSeq" id="WP_077754959.1">
    <property type="nucleotide sequence ID" value="NZ_CP014782.1"/>
</dbReference>
<dbReference type="AlphaFoldDB" id="A0A1S6HXB8"/>
<feature type="signal peptide" evidence="1">
    <location>
        <begin position="1"/>
        <end position="28"/>
    </location>
</feature>
<dbReference type="EMBL" id="CP014782">
    <property type="protein sequence ID" value="AQS40132.1"/>
    <property type="molecule type" value="Genomic_DNA"/>
</dbReference>
<keyword evidence="1" id="KW-0732">Signal</keyword>
<dbReference type="KEGG" id="spsw:Sps_05060"/>
<reference evidence="2 3" key="1">
    <citation type="submission" date="2016-03" db="EMBL/GenBank/DDBJ databases">
        <title>Complete genome sequence of Shewanella psychrophila WP2, a deep sea bacterium isolated from west Pacific sediment.</title>
        <authorList>
            <person name="Xu G."/>
            <person name="Jian H."/>
        </authorList>
    </citation>
    <scope>NUCLEOTIDE SEQUENCE [LARGE SCALE GENOMIC DNA]</scope>
    <source>
        <strain evidence="2 3">WP2</strain>
    </source>
</reference>
<dbReference type="InterPro" id="IPR050767">
    <property type="entry name" value="Sel1_AlgK"/>
</dbReference>
<protein>
    <submittedName>
        <fullName evidence="2">Sel1 repeat protein</fullName>
    </submittedName>
</protein>
<gene>
    <name evidence="2" type="ORF">Sps_05060</name>
</gene>
<dbReference type="Pfam" id="PF08238">
    <property type="entry name" value="Sel1"/>
    <property type="match status" value="3"/>
</dbReference>
<evidence type="ECO:0000313" key="3">
    <source>
        <dbReference type="Proteomes" id="UP000189545"/>
    </source>
</evidence>
<keyword evidence="3" id="KW-1185">Reference proteome</keyword>
<organism evidence="2 3">
    <name type="scientific">Shewanella psychrophila</name>
    <dbReference type="NCBI Taxonomy" id="225848"/>
    <lineage>
        <taxon>Bacteria</taxon>
        <taxon>Pseudomonadati</taxon>
        <taxon>Pseudomonadota</taxon>
        <taxon>Gammaproteobacteria</taxon>
        <taxon>Alteromonadales</taxon>
        <taxon>Shewanellaceae</taxon>
        <taxon>Shewanella</taxon>
    </lineage>
</organism>
<evidence type="ECO:0000313" key="2">
    <source>
        <dbReference type="EMBL" id="AQS40132.1"/>
    </source>
</evidence>
<dbReference type="PANTHER" id="PTHR11102:SF160">
    <property type="entry name" value="ERAD-ASSOCIATED E3 UBIQUITIN-PROTEIN LIGASE COMPONENT HRD3"/>
    <property type="match status" value="1"/>
</dbReference>
<name>A0A1S6HXB8_9GAMM</name>
<dbReference type="InterPro" id="IPR011990">
    <property type="entry name" value="TPR-like_helical_dom_sf"/>
</dbReference>
<sequence length="263" mass="29017">MKYHPLFLGAGLSLTLIFTLVTSTAANAFSIPQPKTAVAASKVAHIHLKANQGEQEAQFLLGLMYLSGRFVTQDQQQGIKWISAAAEQGHAKAQQTLADLSFEGNIIERDLLTAERWYLMLSEQGNKWAQFRLGFIYAAGGEGVERNCGKAVERFNSVGDEVSLGNVAWILATCPEAEYRNGDKALELARSLVASDHQDPTNLDNLAAAYAETGDYSSAVVTQQKAIDALRNSKMVNRSDEFEQRLQSYQQNKPFREIVPLMD</sequence>
<dbReference type="PANTHER" id="PTHR11102">
    <property type="entry name" value="SEL-1-LIKE PROTEIN"/>
    <property type="match status" value="1"/>
</dbReference>
<dbReference type="SUPFAM" id="SSF81901">
    <property type="entry name" value="HCP-like"/>
    <property type="match status" value="1"/>
</dbReference>
<dbReference type="OrthoDB" id="6466104at2"/>
<proteinExistence type="predicted"/>
<dbReference type="STRING" id="225848.Sps_05060"/>
<dbReference type="Gene3D" id="1.25.40.10">
    <property type="entry name" value="Tetratricopeptide repeat domain"/>
    <property type="match status" value="2"/>
</dbReference>
<accession>A0A1S6HXB8</accession>
<dbReference type="InterPro" id="IPR006597">
    <property type="entry name" value="Sel1-like"/>
</dbReference>
<dbReference type="Proteomes" id="UP000189545">
    <property type="component" value="Chromosome"/>
</dbReference>
<feature type="chain" id="PRO_5010543504" evidence="1">
    <location>
        <begin position="29"/>
        <end position="263"/>
    </location>
</feature>
<dbReference type="SMART" id="SM00671">
    <property type="entry name" value="SEL1"/>
    <property type="match status" value="3"/>
</dbReference>